<feature type="modified residue" description="4-aspartylphosphate" evidence="12">
    <location>
        <position position="540"/>
    </location>
</feature>
<dbReference type="FunFam" id="3.30.565.10:FF:000010">
    <property type="entry name" value="Sensor histidine kinase RcsC"/>
    <property type="match status" value="1"/>
</dbReference>
<dbReference type="Proteomes" id="UP000293925">
    <property type="component" value="Unassembled WGS sequence"/>
</dbReference>
<dbReference type="Pfam" id="PF02518">
    <property type="entry name" value="HATPase_c"/>
    <property type="match status" value="1"/>
</dbReference>
<feature type="domain" description="Histidine kinase" evidence="14">
    <location>
        <begin position="245"/>
        <end position="466"/>
    </location>
</feature>
<dbReference type="EC" id="2.7.13.3" evidence="3"/>
<name>A0A4R0PZ41_9SPHI</name>
<dbReference type="Gene3D" id="1.10.287.130">
    <property type="match status" value="1"/>
</dbReference>
<evidence type="ECO:0000259" key="15">
    <source>
        <dbReference type="PROSITE" id="PS50110"/>
    </source>
</evidence>
<feature type="transmembrane region" description="Helical" evidence="13">
    <location>
        <begin position="12"/>
        <end position="31"/>
    </location>
</feature>
<evidence type="ECO:0000256" key="2">
    <source>
        <dbReference type="ARBA" id="ARBA00004651"/>
    </source>
</evidence>
<dbReference type="SMART" id="SM00387">
    <property type="entry name" value="HATPase_c"/>
    <property type="match status" value="1"/>
</dbReference>
<dbReference type="SMART" id="SM00388">
    <property type="entry name" value="HisKA"/>
    <property type="match status" value="1"/>
</dbReference>
<evidence type="ECO:0000256" key="5">
    <source>
        <dbReference type="ARBA" id="ARBA00022553"/>
    </source>
</evidence>
<dbReference type="SUPFAM" id="SSF55874">
    <property type="entry name" value="ATPase domain of HSP90 chaperone/DNA topoisomerase II/histidine kinase"/>
    <property type="match status" value="1"/>
</dbReference>
<dbReference type="Gene3D" id="3.40.50.2300">
    <property type="match status" value="1"/>
</dbReference>
<keyword evidence="9 13" id="KW-1133">Transmembrane helix</keyword>
<dbReference type="PANTHER" id="PTHR45339:SF1">
    <property type="entry name" value="HYBRID SIGNAL TRANSDUCTION HISTIDINE KINASE J"/>
    <property type="match status" value="1"/>
</dbReference>
<keyword evidence="11 13" id="KW-0472">Membrane</keyword>
<keyword evidence="10" id="KW-0902">Two-component regulatory system</keyword>
<sequence length="732" mass="82217">MEKNKSLMPDSSFNYLIFSAFVIGMGLLILVQYSSSTNMNTLIEGNKELLDELRTSNHLREIDRDILGVESRIRAAIATDDTTHLEGVESKIQAVSLYLDSLDDGSEEPAIKKYLERLNFLAQEKVNTKHHLMDLYHQTRRMNDTTSIGNPQARITSDEITGTTHKIYNSRQRRMQALTRKINDSGQKAKAYGNALIALLLLSGGSLCWFITRQFRNRTLLINQLDDSERKSRAALGIKENFLANMSHEIRTPLNSILGFTTLLQKQNVDRQSQHYITSIEQAGENLLVIINDILDISKIEAGMMRIVNKPFSIRGLLHSVEVLFSERVRSKNLSYITEIEDNVPDTLIGDATRLTQIMVNLLGNALKFSEKGSLKIGLSMASVSNNLVRLKFRVSDQGIGIKDEQLERIFERFNQADDSITRNYGGTGLGLSIVKDLLEIQKGTIHVESKAGVGTTFTFEVPYLISDDQTDGEAVGYKLIAPKRINRSVHILIVDDNIMNQDLMANILGYWGFSFAIASNGKEAIRQVRIGHFDLVLMDIQMPEMDGYSATVQIRTELKSDIPIIAMTAHAMSGEREKCITLGMNDYISKPVNEQELLQLIEKVTVANPVVGNVPSSFVYLDLDYLKDMGKGNIAYEKKVTAHFVKRIPNDMCTLHIALKSEDYGQIRQTAHSLRTTLAIMGVLQRAVQILDQLEFPQNDKRNFEQLISALEMICSGAVKEAESYLKGLKD</sequence>
<accession>A0A4R0PZ41</accession>
<comment type="caution">
    <text evidence="16">The sequence shown here is derived from an EMBL/GenBank/DDBJ whole genome shotgun (WGS) entry which is preliminary data.</text>
</comment>
<evidence type="ECO:0000256" key="1">
    <source>
        <dbReference type="ARBA" id="ARBA00000085"/>
    </source>
</evidence>
<dbReference type="InterPro" id="IPR036097">
    <property type="entry name" value="HisK_dim/P_sf"/>
</dbReference>
<dbReference type="InterPro" id="IPR004358">
    <property type="entry name" value="Sig_transdc_His_kin-like_C"/>
</dbReference>
<dbReference type="InterPro" id="IPR001789">
    <property type="entry name" value="Sig_transdc_resp-reg_receiver"/>
</dbReference>
<dbReference type="InterPro" id="IPR036890">
    <property type="entry name" value="HATPase_C_sf"/>
</dbReference>
<dbReference type="GO" id="GO:0005524">
    <property type="term" value="F:ATP binding"/>
    <property type="evidence" value="ECO:0007669"/>
    <property type="project" value="UniProtKB-KW"/>
</dbReference>
<comment type="catalytic activity">
    <reaction evidence="1">
        <text>ATP + protein L-histidine = ADP + protein N-phospho-L-histidine.</text>
        <dbReference type="EC" id="2.7.13.3"/>
    </reaction>
</comment>
<evidence type="ECO:0000256" key="12">
    <source>
        <dbReference type="PROSITE-ProRule" id="PRU00169"/>
    </source>
</evidence>
<dbReference type="PROSITE" id="PS50109">
    <property type="entry name" value="HIS_KIN"/>
    <property type="match status" value="1"/>
</dbReference>
<dbReference type="AlphaFoldDB" id="A0A4R0PZ41"/>
<dbReference type="RefSeq" id="WP_131527438.1">
    <property type="nucleotide sequence ID" value="NZ_SJSO01000003.1"/>
</dbReference>
<organism evidence="16 17">
    <name type="scientific">Pedobacter psychrodurus</name>
    <dbReference type="NCBI Taxonomy" id="2530456"/>
    <lineage>
        <taxon>Bacteria</taxon>
        <taxon>Pseudomonadati</taxon>
        <taxon>Bacteroidota</taxon>
        <taxon>Sphingobacteriia</taxon>
        <taxon>Sphingobacteriales</taxon>
        <taxon>Sphingobacteriaceae</taxon>
        <taxon>Pedobacter</taxon>
    </lineage>
</organism>
<protein>
    <recommendedName>
        <fullName evidence="3">histidine kinase</fullName>
        <ecNumber evidence="3">2.7.13.3</ecNumber>
    </recommendedName>
</protein>
<dbReference type="Gene3D" id="1.20.120.160">
    <property type="entry name" value="HPT domain"/>
    <property type="match status" value="1"/>
</dbReference>
<evidence type="ECO:0000256" key="13">
    <source>
        <dbReference type="SAM" id="Phobius"/>
    </source>
</evidence>
<dbReference type="Gene3D" id="3.30.565.10">
    <property type="entry name" value="Histidine kinase-like ATPase, C-terminal domain"/>
    <property type="match status" value="1"/>
</dbReference>
<keyword evidence="5 12" id="KW-0597">Phosphoprotein</keyword>
<dbReference type="SUPFAM" id="SSF52172">
    <property type="entry name" value="CheY-like"/>
    <property type="match status" value="1"/>
</dbReference>
<proteinExistence type="predicted"/>
<dbReference type="GO" id="GO:0005886">
    <property type="term" value="C:plasma membrane"/>
    <property type="evidence" value="ECO:0007669"/>
    <property type="project" value="UniProtKB-SubCell"/>
</dbReference>
<gene>
    <name evidence="16" type="ORF">EZ456_03725</name>
</gene>
<dbReference type="EMBL" id="SJSO01000003">
    <property type="protein sequence ID" value="TCD28512.1"/>
    <property type="molecule type" value="Genomic_DNA"/>
</dbReference>
<evidence type="ECO:0000256" key="4">
    <source>
        <dbReference type="ARBA" id="ARBA00022475"/>
    </source>
</evidence>
<dbReference type="CDD" id="cd17546">
    <property type="entry name" value="REC_hyHK_CKI1_RcsC-like"/>
    <property type="match status" value="1"/>
</dbReference>
<dbReference type="InterPro" id="IPR036641">
    <property type="entry name" value="HPT_dom_sf"/>
</dbReference>
<dbReference type="SUPFAM" id="SSF47384">
    <property type="entry name" value="Homodimeric domain of signal transducing histidine kinase"/>
    <property type="match status" value="1"/>
</dbReference>
<keyword evidence="17" id="KW-1185">Reference proteome</keyword>
<dbReference type="CDD" id="cd00082">
    <property type="entry name" value="HisKA"/>
    <property type="match status" value="1"/>
</dbReference>
<evidence type="ECO:0000313" key="16">
    <source>
        <dbReference type="EMBL" id="TCD28512.1"/>
    </source>
</evidence>
<dbReference type="InterPro" id="IPR003661">
    <property type="entry name" value="HisK_dim/P_dom"/>
</dbReference>
<keyword evidence="4" id="KW-1003">Cell membrane</keyword>
<dbReference type="InterPro" id="IPR011006">
    <property type="entry name" value="CheY-like_superfamily"/>
</dbReference>
<dbReference type="OrthoDB" id="9811889at2"/>
<dbReference type="PANTHER" id="PTHR45339">
    <property type="entry name" value="HYBRID SIGNAL TRANSDUCTION HISTIDINE KINASE J"/>
    <property type="match status" value="1"/>
</dbReference>
<keyword evidence="8" id="KW-0067">ATP-binding</keyword>
<evidence type="ECO:0000256" key="10">
    <source>
        <dbReference type="ARBA" id="ARBA00023012"/>
    </source>
</evidence>
<evidence type="ECO:0000256" key="6">
    <source>
        <dbReference type="ARBA" id="ARBA00022692"/>
    </source>
</evidence>
<feature type="transmembrane region" description="Helical" evidence="13">
    <location>
        <begin position="191"/>
        <end position="212"/>
    </location>
</feature>
<evidence type="ECO:0000256" key="8">
    <source>
        <dbReference type="ARBA" id="ARBA00022840"/>
    </source>
</evidence>
<keyword evidence="6 13" id="KW-0812">Transmembrane</keyword>
<dbReference type="PROSITE" id="PS50110">
    <property type="entry name" value="RESPONSE_REGULATORY"/>
    <property type="match status" value="1"/>
</dbReference>
<dbReference type="SMART" id="SM00448">
    <property type="entry name" value="REC"/>
    <property type="match status" value="1"/>
</dbReference>
<reference evidence="16 17" key="1">
    <citation type="submission" date="2019-02" db="EMBL/GenBank/DDBJ databases">
        <title>Pedobacter sp. RP-3-21 sp. nov., isolated from Arctic soil.</title>
        <authorList>
            <person name="Dahal R.H."/>
        </authorList>
    </citation>
    <scope>NUCLEOTIDE SEQUENCE [LARGE SCALE GENOMIC DNA]</scope>
    <source>
        <strain evidence="16 17">RP-3-21</strain>
    </source>
</reference>
<dbReference type="InterPro" id="IPR005467">
    <property type="entry name" value="His_kinase_dom"/>
</dbReference>
<dbReference type="SUPFAM" id="SSF47226">
    <property type="entry name" value="Histidine-containing phosphotransfer domain, HPT domain"/>
    <property type="match status" value="1"/>
</dbReference>
<feature type="domain" description="Response regulatory" evidence="15">
    <location>
        <begin position="491"/>
        <end position="606"/>
    </location>
</feature>
<keyword evidence="7" id="KW-0547">Nucleotide-binding</keyword>
<evidence type="ECO:0000259" key="14">
    <source>
        <dbReference type="PROSITE" id="PS50109"/>
    </source>
</evidence>
<dbReference type="InterPro" id="IPR003594">
    <property type="entry name" value="HATPase_dom"/>
</dbReference>
<dbReference type="GO" id="GO:0000155">
    <property type="term" value="F:phosphorelay sensor kinase activity"/>
    <property type="evidence" value="ECO:0007669"/>
    <property type="project" value="InterPro"/>
</dbReference>
<evidence type="ECO:0000256" key="9">
    <source>
        <dbReference type="ARBA" id="ARBA00022989"/>
    </source>
</evidence>
<evidence type="ECO:0000313" key="17">
    <source>
        <dbReference type="Proteomes" id="UP000293925"/>
    </source>
</evidence>
<dbReference type="Pfam" id="PF00072">
    <property type="entry name" value="Response_reg"/>
    <property type="match status" value="1"/>
</dbReference>
<dbReference type="Pfam" id="PF00512">
    <property type="entry name" value="HisKA"/>
    <property type="match status" value="1"/>
</dbReference>
<dbReference type="PRINTS" id="PR00344">
    <property type="entry name" value="BCTRLSENSOR"/>
</dbReference>
<evidence type="ECO:0000256" key="3">
    <source>
        <dbReference type="ARBA" id="ARBA00012438"/>
    </source>
</evidence>
<dbReference type="CDD" id="cd16922">
    <property type="entry name" value="HATPase_EvgS-ArcB-TorS-like"/>
    <property type="match status" value="1"/>
</dbReference>
<comment type="subcellular location">
    <subcellularLocation>
        <location evidence="2">Cell membrane</location>
        <topology evidence="2">Multi-pass membrane protein</topology>
    </subcellularLocation>
</comment>
<evidence type="ECO:0000256" key="7">
    <source>
        <dbReference type="ARBA" id="ARBA00022741"/>
    </source>
</evidence>
<evidence type="ECO:0000256" key="11">
    <source>
        <dbReference type="ARBA" id="ARBA00023136"/>
    </source>
</evidence>